<dbReference type="SUPFAM" id="SSF52540">
    <property type="entry name" value="P-loop containing nucleoside triphosphate hydrolases"/>
    <property type="match status" value="1"/>
</dbReference>
<feature type="domain" description="DNA2/NAM7 helicase helicase" evidence="3">
    <location>
        <begin position="22"/>
        <end position="100"/>
    </location>
</feature>
<reference evidence="6" key="1">
    <citation type="submission" date="2021-01" db="EMBL/GenBank/DDBJ databases">
        <title>Caligus Genome Assembly.</title>
        <authorList>
            <person name="Gallardo-Escarate C."/>
        </authorList>
    </citation>
    <scope>NUCLEOTIDE SEQUENCE [LARGE SCALE GENOMIC DNA]</scope>
</reference>
<dbReference type="GO" id="GO:0005737">
    <property type="term" value="C:cytoplasm"/>
    <property type="evidence" value="ECO:0007669"/>
    <property type="project" value="UniProtKB-SubCell"/>
</dbReference>
<protein>
    <submittedName>
        <fullName evidence="5">LOC100877332</fullName>
    </submittedName>
</protein>
<feature type="non-terminal residue" evidence="5">
    <location>
        <position position="254"/>
    </location>
</feature>
<evidence type="ECO:0000259" key="4">
    <source>
        <dbReference type="Pfam" id="PF13087"/>
    </source>
</evidence>
<dbReference type="Pfam" id="PF13086">
    <property type="entry name" value="AAA_11"/>
    <property type="match status" value="1"/>
</dbReference>
<dbReference type="PANTHER" id="PTHR45418:SF1">
    <property type="entry name" value="CANCER_TESTIS ANTIGEN 55"/>
    <property type="match status" value="1"/>
</dbReference>
<dbReference type="Pfam" id="PF13087">
    <property type="entry name" value="AAA_12"/>
    <property type="match status" value="1"/>
</dbReference>
<dbReference type="InterPro" id="IPR047187">
    <property type="entry name" value="SF1_C_Upf1"/>
</dbReference>
<evidence type="ECO:0000256" key="1">
    <source>
        <dbReference type="ARBA" id="ARBA00004496"/>
    </source>
</evidence>
<sequence>MMILCLSEYPEELSPYYFSIKKEKEAVEGLLKSRIVITTCTSSSFFARIRDFRRFTHVFIDEAGFVLEPDILTPLNFLEVKEGQIVLAGDAQQLSPVLTSSIAKEHGLGISLIERLCTHNPLYAPDPQKFVTRFADSYDSLLITKLVRNYRNHAAILQLPSKLFYHDELIPCRTSHHASFQGHDILVNEDFPIVYHALEGEQVRDEDSPSWYNRQEAFQDSGYVPEDIGIITPYRKQVDCIRNYITSFDLPMPK</sequence>
<dbReference type="InterPro" id="IPR027417">
    <property type="entry name" value="P-loop_NTPase"/>
</dbReference>
<gene>
    <name evidence="5" type="ORF">FKW44_020572</name>
</gene>
<organism evidence="5 6">
    <name type="scientific">Caligus rogercresseyi</name>
    <name type="common">Sea louse</name>
    <dbReference type="NCBI Taxonomy" id="217165"/>
    <lineage>
        <taxon>Eukaryota</taxon>
        <taxon>Metazoa</taxon>
        <taxon>Ecdysozoa</taxon>
        <taxon>Arthropoda</taxon>
        <taxon>Crustacea</taxon>
        <taxon>Multicrustacea</taxon>
        <taxon>Hexanauplia</taxon>
        <taxon>Copepoda</taxon>
        <taxon>Siphonostomatoida</taxon>
        <taxon>Caligidae</taxon>
        <taxon>Caligus</taxon>
    </lineage>
</organism>
<proteinExistence type="predicted"/>
<dbReference type="GO" id="GO:0004386">
    <property type="term" value="F:helicase activity"/>
    <property type="evidence" value="ECO:0007669"/>
    <property type="project" value="InterPro"/>
</dbReference>
<comment type="subcellular location">
    <subcellularLocation>
        <location evidence="1">Cytoplasm</location>
    </subcellularLocation>
</comment>
<dbReference type="AlphaFoldDB" id="A0A7T8GXF9"/>
<feature type="domain" description="DNA2/NAM7 helicase-like C-terminal" evidence="4">
    <location>
        <begin position="140"/>
        <end position="246"/>
    </location>
</feature>
<dbReference type="Gene3D" id="3.40.50.300">
    <property type="entry name" value="P-loop containing nucleotide triphosphate hydrolases"/>
    <property type="match status" value="2"/>
</dbReference>
<keyword evidence="6" id="KW-1185">Reference proteome</keyword>
<dbReference type="InterPro" id="IPR041677">
    <property type="entry name" value="DNA2/NAM7_AAA_11"/>
</dbReference>
<dbReference type="PANTHER" id="PTHR45418">
    <property type="entry name" value="CANCER/TESTIS ANTIGEN 55"/>
    <property type="match status" value="1"/>
</dbReference>
<dbReference type="CDD" id="cd18808">
    <property type="entry name" value="SF1_C_Upf1"/>
    <property type="match status" value="1"/>
</dbReference>
<evidence type="ECO:0000313" key="5">
    <source>
        <dbReference type="EMBL" id="QQP39629.1"/>
    </source>
</evidence>
<evidence type="ECO:0000256" key="2">
    <source>
        <dbReference type="ARBA" id="ARBA00022490"/>
    </source>
</evidence>
<accession>A0A7T8GXF9</accession>
<evidence type="ECO:0000259" key="3">
    <source>
        <dbReference type="Pfam" id="PF13086"/>
    </source>
</evidence>
<keyword evidence="2" id="KW-0963">Cytoplasm</keyword>
<evidence type="ECO:0000313" key="6">
    <source>
        <dbReference type="Proteomes" id="UP000595437"/>
    </source>
</evidence>
<dbReference type="EMBL" id="CP045903">
    <property type="protein sequence ID" value="QQP39629.1"/>
    <property type="molecule type" value="Genomic_DNA"/>
</dbReference>
<dbReference type="Proteomes" id="UP000595437">
    <property type="component" value="Chromosome 14"/>
</dbReference>
<dbReference type="OrthoDB" id="6513042at2759"/>
<dbReference type="InterPro" id="IPR041679">
    <property type="entry name" value="DNA2/NAM7-like_C"/>
</dbReference>
<name>A0A7T8GXF9_CALRO</name>